<keyword evidence="5 6" id="KW-0472">Membrane</keyword>
<feature type="transmembrane region" description="Helical" evidence="6">
    <location>
        <begin position="209"/>
        <end position="231"/>
    </location>
</feature>
<keyword evidence="4 6" id="KW-1133">Transmembrane helix</keyword>
<reference evidence="8 9" key="1">
    <citation type="submission" date="2018-07" db="EMBL/GenBank/DDBJ databases">
        <title>The complete nuclear genome of the prasinophyte Chloropicon primus (CCMP1205).</title>
        <authorList>
            <person name="Pombert J.-F."/>
            <person name="Otis C."/>
            <person name="Turmel M."/>
            <person name="Lemieux C."/>
        </authorList>
    </citation>
    <scope>NUCLEOTIDE SEQUENCE [LARGE SCALE GENOMIC DNA]</scope>
    <source>
        <strain evidence="8 9">CCMP1205</strain>
    </source>
</reference>
<feature type="transmembrane region" description="Helical" evidence="6">
    <location>
        <begin position="141"/>
        <end position="159"/>
    </location>
</feature>
<feature type="transmembrane region" description="Helical" evidence="6">
    <location>
        <begin position="79"/>
        <end position="101"/>
    </location>
</feature>
<feature type="transmembrane region" description="Helical" evidence="6">
    <location>
        <begin position="442"/>
        <end position="464"/>
    </location>
</feature>
<organism evidence="8 9">
    <name type="scientific">Chloropicon primus</name>
    <dbReference type="NCBI Taxonomy" id="1764295"/>
    <lineage>
        <taxon>Eukaryota</taxon>
        <taxon>Viridiplantae</taxon>
        <taxon>Chlorophyta</taxon>
        <taxon>Chloropicophyceae</taxon>
        <taxon>Chloropicales</taxon>
        <taxon>Chloropicaceae</taxon>
        <taxon>Chloropicon</taxon>
    </lineage>
</organism>
<evidence type="ECO:0000256" key="5">
    <source>
        <dbReference type="ARBA" id="ARBA00023136"/>
    </source>
</evidence>
<protein>
    <submittedName>
        <fullName evidence="8">Amino acid transporter</fullName>
    </submittedName>
</protein>
<feature type="transmembrane region" description="Helical" evidence="6">
    <location>
        <begin position="179"/>
        <end position="202"/>
    </location>
</feature>
<evidence type="ECO:0000256" key="6">
    <source>
        <dbReference type="SAM" id="Phobius"/>
    </source>
</evidence>
<dbReference type="Gene3D" id="1.20.1740.10">
    <property type="entry name" value="Amino acid/polyamine transporter I"/>
    <property type="match status" value="1"/>
</dbReference>
<evidence type="ECO:0000256" key="4">
    <source>
        <dbReference type="ARBA" id="ARBA00022989"/>
    </source>
</evidence>
<gene>
    <name evidence="8" type="ORF">A3770_04p27860</name>
</gene>
<dbReference type="GO" id="GO:0016020">
    <property type="term" value="C:membrane"/>
    <property type="evidence" value="ECO:0007669"/>
    <property type="project" value="UniProtKB-SubCell"/>
</dbReference>
<evidence type="ECO:0000256" key="2">
    <source>
        <dbReference type="ARBA" id="ARBA00022692"/>
    </source>
</evidence>
<dbReference type="InterPro" id="IPR013057">
    <property type="entry name" value="AA_transpt_TM"/>
</dbReference>
<feature type="transmembrane region" description="Helical" evidence="6">
    <location>
        <begin position="327"/>
        <end position="347"/>
    </location>
</feature>
<keyword evidence="3" id="KW-0029">Amino-acid transport</keyword>
<feature type="transmembrane region" description="Helical" evidence="6">
    <location>
        <begin position="410"/>
        <end position="430"/>
    </location>
</feature>
<comment type="subcellular location">
    <subcellularLocation>
        <location evidence="1">Membrane</location>
        <topology evidence="1">Multi-pass membrane protein</topology>
    </subcellularLocation>
</comment>
<evidence type="ECO:0000256" key="1">
    <source>
        <dbReference type="ARBA" id="ARBA00004141"/>
    </source>
</evidence>
<feature type="transmembrane region" description="Helical" evidence="6">
    <location>
        <begin position="379"/>
        <end position="398"/>
    </location>
</feature>
<evidence type="ECO:0000313" key="9">
    <source>
        <dbReference type="Proteomes" id="UP000316726"/>
    </source>
</evidence>
<keyword evidence="9" id="KW-1185">Reference proteome</keyword>
<sequence>MSTSVYGEGDDRTHLLEGRGTARLSLASEPSVASSTLSVENGKEGSEQDHLLLRQSPSWGVTLNAIVYMSAPMSMPATMASSGFIAGTVMLLYSFASTYYSGELLGRMCKRFPEASSYPKLLGLAVKKGARRMSSRDAKRYSELAVMACFVLQFLAYYFDTIAQLLYVAQYFDQLMPHRLQVCVWVWLLITFVLVLPLLLVPGFSESRWIAIPSFAGIVIMLSIFVLEIVVTEPWNCNPGPHYSKPSSYSVFLSLSAFAYTFGGHGMFPEMIREMKEPEEFSRVLKWTYGFVGASYVICSYLGYWAYGSSVSANINLSWPENPMNIISISIQLVVCYYCVYLTNAVLMLNIESGLGWDDSSKGANALGTSGYSVKFKRFVFRVLFLALQTVVGLILISGSGDVILGLQSLSGAIGMTALTYFLPFVMYWWCFPEDMTPAKKFWFCLNTCLGFVVMVGGVMSSVADLVENAGGVFGGYCHLEYRYSPSNPEDPCFISGYNRTHLL</sequence>
<name>A0A5B8MI11_9CHLO</name>
<feature type="domain" description="Amino acid transporter transmembrane" evidence="7">
    <location>
        <begin position="73"/>
        <end position="461"/>
    </location>
</feature>
<keyword evidence="2 6" id="KW-0812">Transmembrane</keyword>
<dbReference type="STRING" id="1764295.A0A5B8MI11"/>
<feature type="transmembrane region" description="Helical" evidence="6">
    <location>
        <begin position="251"/>
        <end position="268"/>
    </location>
</feature>
<dbReference type="Proteomes" id="UP000316726">
    <property type="component" value="Chromosome 4"/>
</dbReference>
<evidence type="ECO:0000313" key="8">
    <source>
        <dbReference type="EMBL" id="QDZ20268.1"/>
    </source>
</evidence>
<dbReference type="PANTHER" id="PTHR22950:SF461">
    <property type="entry name" value="AMINO ACID TRANSPORTER TRANSMEMBRANE DOMAIN-CONTAINING PROTEIN"/>
    <property type="match status" value="1"/>
</dbReference>
<dbReference type="AlphaFoldDB" id="A0A5B8MI11"/>
<feature type="transmembrane region" description="Helical" evidence="6">
    <location>
        <begin position="289"/>
        <end position="307"/>
    </location>
</feature>
<accession>A0A5B8MI11</accession>
<dbReference type="OrthoDB" id="498603at2759"/>
<evidence type="ECO:0000256" key="3">
    <source>
        <dbReference type="ARBA" id="ARBA00022970"/>
    </source>
</evidence>
<proteinExistence type="predicted"/>
<dbReference type="GO" id="GO:0015179">
    <property type="term" value="F:L-amino acid transmembrane transporter activity"/>
    <property type="evidence" value="ECO:0007669"/>
    <property type="project" value="TreeGrafter"/>
</dbReference>
<dbReference type="PANTHER" id="PTHR22950">
    <property type="entry name" value="AMINO ACID TRANSPORTER"/>
    <property type="match status" value="1"/>
</dbReference>
<dbReference type="EMBL" id="CP031037">
    <property type="protein sequence ID" value="QDZ20268.1"/>
    <property type="molecule type" value="Genomic_DNA"/>
</dbReference>
<keyword evidence="3" id="KW-0813">Transport</keyword>
<dbReference type="Pfam" id="PF01490">
    <property type="entry name" value="Aa_trans"/>
    <property type="match status" value="1"/>
</dbReference>
<evidence type="ECO:0000259" key="7">
    <source>
        <dbReference type="Pfam" id="PF01490"/>
    </source>
</evidence>